<dbReference type="Gene3D" id="3.30.70.270">
    <property type="match status" value="1"/>
</dbReference>
<evidence type="ECO:0000313" key="1">
    <source>
        <dbReference type="EMBL" id="RDY03872.1"/>
    </source>
</evidence>
<accession>A0A371HME5</accession>
<dbReference type="Proteomes" id="UP000257109">
    <property type="component" value="Unassembled WGS sequence"/>
</dbReference>
<proteinExistence type="predicted"/>
<dbReference type="EMBL" id="QJKJ01002190">
    <property type="protein sequence ID" value="RDY03872.1"/>
    <property type="molecule type" value="Genomic_DNA"/>
</dbReference>
<protein>
    <recommendedName>
        <fullName evidence="3">Reverse transcriptase domain-containing protein</fullName>
    </recommendedName>
</protein>
<gene>
    <name evidence="1" type="ORF">CR513_12490</name>
</gene>
<evidence type="ECO:0000313" key="2">
    <source>
        <dbReference type="Proteomes" id="UP000257109"/>
    </source>
</evidence>
<dbReference type="InterPro" id="IPR053134">
    <property type="entry name" value="RNA-dir_DNA_polymerase"/>
</dbReference>
<organism evidence="1 2">
    <name type="scientific">Mucuna pruriens</name>
    <name type="common">Velvet bean</name>
    <name type="synonym">Dolichos pruriens</name>
    <dbReference type="NCBI Taxonomy" id="157652"/>
    <lineage>
        <taxon>Eukaryota</taxon>
        <taxon>Viridiplantae</taxon>
        <taxon>Streptophyta</taxon>
        <taxon>Embryophyta</taxon>
        <taxon>Tracheophyta</taxon>
        <taxon>Spermatophyta</taxon>
        <taxon>Magnoliopsida</taxon>
        <taxon>eudicotyledons</taxon>
        <taxon>Gunneridae</taxon>
        <taxon>Pentapetalae</taxon>
        <taxon>rosids</taxon>
        <taxon>fabids</taxon>
        <taxon>Fabales</taxon>
        <taxon>Fabaceae</taxon>
        <taxon>Papilionoideae</taxon>
        <taxon>50 kb inversion clade</taxon>
        <taxon>NPAAA clade</taxon>
        <taxon>indigoferoid/millettioid clade</taxon>
        <taxon>Phaseoleae</taxon>
        <taxon>Mucuna</taxon>
    </lineage>
</organism>
<dbReference type="PANTHER" id="PTHR24559:SF444">
    <property type="entry name" value="REVERSE TRANSCRIPTASE DOMAIN-CONTAINING PROTEIN"/>
    <property type="match status" value="1"/>
</dbReference>
<dbReference type="PANTHER" id="PTHR24559">
    <property type="entry name" value="TRANSPOSON TY3-I GAG-POL POLYPROTEIN"/>
    <property type="match status" value="1"/>
</dbReference>
<dbReference type="InterPro" id="IPR043128">
    <property type="entry name" value="Rev_trsase/Diguanyl_cyclase"/>
</dbReference>
<dbReference type="InterPro" id="IPR043502">
    <property type="entry name" value="DNA/RNA_pol_sf"/>
</dbReference>
<dbReference type="AlphaFoldDB" id="A0A371HME5"/>
<feature type="non-terminal residue" evidence="1">
    <location>
        <position position="1"/>
    </location>
</feature>
<name>A0A371HME5_MUCPR</name>
<evidence type="ECO:0008006" key="3">
    <source>
        <dbReference type="Google" id="ProtNLM"/>
    </source>
</evidence>
<sequence>MILGRPTLNNLRAMMSTPHLCMKYSVVSWVGIVLANQHIAPSLKTESRGEGPTTKRTINLTHIHLLDLVPCQNQEDLRPQPMKDLKEHVYVWLPKDMAGIDPDFLSCHLSITLGIRLASQKKRKLKEEKKKGGREETRKLLATRFIREVLYPTWLTNVVMVKKSSCKWRICIDYIDLNKAYPKYPYLLPSIDRLVDGASEYGLLSFMDAYSIYNQIWMHPQDKAKMTFITIIKETEICSASQTSSWMDPIVSYLERDKVLANHKKAKKLRRDRQNTS</sequence>
<comment type="caution">
    <text evidence="1">The sequence shown here is derived from an EMBL/GenBank/DDBJ whole genome shotgun (WGS) entry which is preliminary data.</text>
</comment>
<reference evidence="1" key="1">
    <citation type="submission" date="2018-05" db="EMBL/GenBank/DDBJ databases">
        <title>Draft genome of Mucuna pruriens seed.</title>
        <authorList>
            <person name="Nnadi N.E."/>
            <person name="Vos R."/>
            <person name="Hasami M.H."/>
            <person name="Devisetty U.K."/>
            <person name="Aguiy J.C."/>
        </authorList>
    </citation>
    <scope>NUCLEOTIDE SEQUENCE [LARGE SCALE GENOMIC DNA]</scope>
    <source>
        <strain evidence="1">JCA_2017</strain>
    </source>
</reference>
<dbReference type="Gene3D" id="3.10.10.10">
    <property type="entry name" value="HIV Type 1 Reverse Transcriptase, subunit A, domain 1"/>
    <property type="match status" value="1"/>
</dbReference>
<keyword evidence="2" id="KW-1185">Reference proteome</keyword>
<dbReference type="SUPFAM" id="SSF56672">
    <property type="entry name" value="DNA/RNA polymerases"/>
    <property type="match status" value="1"/>
</dbReference>
<dbReference type="OrthoDB" id="1928766at2759"/>